<organism evidence="7 8">
    <name type="scientific">Sulfoacidibacillus thermotolerans</name>
    <name type="common">Acidibacillus sulfuroxidans</name>
    <dbReference type="NCBI Taxonomy" id="1765684"/>
    <lineage>
        <taxon>Bacteria</taxon>
        <taxon>Bacillati</taxon>
        <taxon>Bacillota</taxon>
        <taxon>Bacilli</taxon>
        <taxon>Bacillales</taxon>
        <taxon>Alicyclobacillaceae</taxon>
        <taxon>Sulfoacidibacillus</taxon>
    </lineage>
</organism>
<comment type="subcellular location">
    <subcellularLocation>
        <location evidence="1">Cell membrane</location>
        <topology evidence="1">Multi-pass membrane protein</topology>
    </subcellularLocation>
</comment>
<protein>
    <recommendedName>
        <fullName evidence="9">Na/Pi-cotransporter</fullName>
    </recommendedName>
</protein>
<dbReference type="PANTHER" id="PTHR10010:SF46">
    <property type="entry name" value="SODIUM-DEPENDENT PHOSPHATE TRANSPORT PROTEIN 2B"/>
    <property type="match status" value="1"/>
</dbReference>
<evidence type="ECO:0000256" key="1">
    <source>
        <dbReference type="ARBA" id="ARBA00004651"/>
    </source>
</evidence>
<keyword evidence="3 6" id="KW-0812">Transmembrane</keyword>
<dbReference type="EMBL" id="MPDK01000017">
    <property type="protein sequence ID" value="PWI57207.1"/>
    <property type="molecule type" value="Genomic_DNA"/>
</dbReference>
<feature type="transmembrane region" description="Helical" evidence="6">
    <location>
        <begin position="63"/>
        <end position="80"/>
    </location>
</feature>
<feature type="transmembrane region" description="Helical" evidence="6">
    <location>
        <begin position="28"/>
        <end position="57"/>
    </location>
</feature>
<dbReference type="GO" id="GO:0044341">
    <property type="term" value="P:sodium-dependent phosphate transport"/>
    <property type="evidence" value="ECO:0007669"/>
    <property type="project" value="InterPro"/>
</dbReference>
<feature type="transmembrane region" description="Helical" evidence="6">
    <location>
        <begin position="268"/>
        <end position="289"/>
    </location>
</feature>
<evidence type="ECO:0000256" key="3">
    <source>
        <dbReference type="ARBA" id="ARBA00022692"/>
    </source>
</evidence>
<evidence type="ECO:0000313" key="7">
    <source>
        <dbReference type="EMBL" id="PWI57207.1"/>
    </source>
</evidence>
<dbReference type="PANTHER" id="PTHR10010">
    <property type="entry name" value="SOLUTE CARRIER FAMILY 34 SODIUM PHOSPHATE , MEMBER 2-RELATED"/>
    <property type="match status" value="1"/>
</dbReference>
<gene>
    <name evidence="7" type="ORF">BM613_09870</name>
</gene>
<evidence type="ECO:0008006" key="9">
    <source>
        <dbReference type="Google" id="ProtNLM"/>
    </source>
</evidence>
<dbReference type="AlphaFoldDB" id="A0A2U3D7E9"/>
<dbReference type="GO" id="GO:0005436">
    <property type="term" value="F:sodium:phosphate symporter activity"/>
    <property type="evidence" value="ECO:0007669"/>
    <property type="project" value="InterPro"/>
</dbReference>
<feature type="transmembrane region" description="Helical" evidence="6">
    <location>
        <begin position="87"/>
        <end position="105"/>
    </location>
</feature>
<sequence>MRHGLTQATSQKMERVITRLVKTPTRGLLTGMIATLFTQSSAAVTIISMGLVAANVLKFTDTIGIILGTNIGSTFTVGLLSLNIARFGPYIILAGVILYLLGISRKHAPIFTWRVKSLAIGLVGFGTLFVGFHLMSTATAPLASSQTFIRWLLLARVHPIIGLFAGTIITALIGSSSASTALTLSLAQSGALSLLGATAIVFGNNIGTCTTALLASIGGTRPVQRVAVTHVFLNVAGATVFMLFIHPFTAWIEWMTKDIGTQVALAHFLFNVISSLLALPFVTQLVWLLEKILPDRREFPVA</sequence>
<dbReference type="NCBIfam" id="NF037997">
    <property type="entry name" value="Na_Pi_symport"/>
    <property type="match status" value="1"/>
</dbReference>
<keyword evidence="5 6" id="KW-0472">Membrane</keyword>
<evidence type="ECO:0000256" key="5">
    <source>
        <dbReference type="ARBA" id="ARBA00023136"/>
    </source>
</evidence>
<reference evidence="7 8" key="1">
    <citation type="submission" date="2016-11" db="EMBL/GenBank/DDBJ databases">
        <title>Comparative genomics of Acidibacillus ferroxidans species.</title>
        <authorList>
            <person name="Oliveira G."/>
            <person name="Nunes G."/>
            <person name="Oliveira R."/>
            <person name="Araujo F."/>
            <person name="Salim A."/>
            <person name="Scholte L."/>
            <person name="Morais D."/>
            <person name="Nancucheo I."/>
            <person name="Johnson D.B."/>
            <person name="Grail B."/>
            <person name="Bittencourt J."/>
            <person name="Valadares R."/>
        </authorList>
    </citation>
    <scope>NUCLEOTIDE SEQUENCE [LARGE SCALE GENOMIC DNA]</scope>
    <source>
        <strain evidence="7 8">Y002</strain>
    </source>
</reference>
<feature type="transmembrane region" description="Helical" evidence="6">
    <location>
        <begin position="148"/>
        <end position="174"/>
    </location>
</feature>
<dbReference type="GO" id="GO:0005886">
    <property type="term" value="C:plasma membrane"/>
    <property type="evidence" value="ECO:0007669"/>
    <property type="project" value="UniProtKB-SubCell"/>
</dbReference>
<dbReference type="Pfam" id="PF02690">
    <property type="entry name" value="Na_Pi_cotrans"/>
    <property type="match status" value="2"/>
</dbReference>
<evidence type="ECO:0000313" key="8">
    <source>
        <dbReference type="Proteomes" id="UP000245380"/>
    </source>
</evidence>
<dbReference type="Proteomes" id="UP000245380">
    <property type="component" value="Unassembled WGS sequence"/>
</dbReference>
<proteinExistence type="predicted"/>
<accession>A0A2U3D7E9</accession>
<keyword evidence="2" id="KW-1003">Cell membrane</keyword>
<name>A0A2U3D7E9_SULT2</name>
<evidence type="ECO:0000256" key="4">
    <source>
        <dbReference type="ARBA" id="ARBA00022989"/>
    </source>
</evidence>
<keyword evidence="4 6" id="KW-1133">Transmembrane helix</keyword>
<comment type="caution">
    <text evidence="7">The sequence shown here is derived from an EMBL/GenBank/DDBJ whole genome shotgun (WGS) entry which is preliminary data.</text>
</comment>
<evidence type="ECO:0000256" key="6">
    <source>
        <dbReference type="SAM" id="Phobius"/>
    </source>
</evidence>
<dbReference type="InterPro" id="IPR003841">
    <property type="entry name" value="Na/Pi_transpt"/>
</dbReference>
<feature type="transmembrane region" description="Helical" evidence="6">
    <location>
        <begin position="194"/>
        <end position="215"/>
    </location>
</feature>
<feature type="transmembrane region" description="Helical" evidence="6">
    <location>
        <begin position="227"/>
        <end position="248"/>
    </location>
</feature>
<keyword evidence="8" id="KW-1185">Reference proteome</keyword>
<feature type="transmembrane region" description="Helical" evidence="6">
    <location>
        <begin position="117"/>
        <end position="136"/>
    </location>
</feature>
<evidence type="ECO:0000256" key="2">
    <source>
        <dbReference type="ARBA" id="ARBA00022475"/>
    </source>
</evidence>